<feature type="domain" description="Alanine racemase N-terminal" evidence="1">
    <location>
        <begin position="34"/>
        <end position="264"/>
    </location>
</feature>
<name>A0ABX1S4S7_9PSEU</name>
<dbReference type="Gene3D" id="2.40.37.30">
    <property type="match status" value="2"/>
</dbReference>
<accession>A0ABX1S4S7</accession>
<protein>
    <submittedName>
        <fullName evidence="3">YhfX family PLP-dependent enzyme</fullName>
    </submittedName>
</protein>
<dbReference type="Pfam" id="PF01168">
    <property type="entry name" value="Ala_racemase_N"/>
    <property type="match status" value="1"/>
</dbReference>
<reference evidence="3 4" key="1">
    <citation type="submission" date="2020-04" db="EMBL/GenBank/DDBJ databases">
        <authorList>
            <person name="Klaysubun C."/>
            <person name="Duangmal K."/>
            <person name="Lipun K."/>
        </authorList>
    </citation>
    <scope>NUCLEOTIDE SEQUENCE [LARGE SCALE GENOMIC DNA]</scope>
    <source>
        <strain evidence="3 4">K10HN5</strain>
    </source>
</reference>
<keyword evidence="4" id="KW-1185">Reference proteome</keyword>
<dbReference type="SUPFAM" id="SSF51419">
    <property type="entry name" value="PLP-binding barrel"/>
    <property type="match status" value="1"/>
</dbReference>
<sequence length="405" mass="43114">MFLELLRRRNPALLTAAADLALQRRIPPNTFVLDRDAIAANAAAIRAEAEAVGLRLYFMTKQIGRNPLITEVLVGAGGGETVAVDIADANALLAHGFRLGHIGNLVQVPTIDIPRIVAGQPEVISVFSAAKARQIAAEAHRQGRTQDLLIRVADPAEDTYLPGMDGGVLIDDLRSTAQEIAALRGVRVVGVTTFPALAYSEAAKPVPTGNFTTLLRARDILAGMGLEIGQVNAPGNTSVYTLRTQAELGATHVEPGHGFLGTTPFHLVQDLPEIPAACYVTEVAHHVGDRAYVYGGGFFVDDPVWLDPGFRRTVMVGESLEEIHEHREEFHGAGSGATGGFGGIDYYGYISGTPQTAPVGSTVVMGFRIQSFVTRANIAVVSTAGERPELHGVFDQAGNRLLPYV</sequence>
<dbReference type="InterPro" id="IPR001608">
    <property type="entry name" value="Ala_racemase_N"/>
</dbReference>
<evidence type="ECO:0000313" key="4">
    <source>
        <dbReference type="Proteomes" id="UP000820669"/>
    </source>
</evidence>
<feature type="domain" description="YhfX-like C-terminal" evidence="2">
    <location>
        <begin position="279"/>
        <end position="384"/>
    </location>
</feature>
<proteinExistence type="predicted"/>
<evidence type="ECO:0000259" key="2">
    <source>
        <dbReference type="Pfam" id="PF21279"/>
    </source>
</evidence>
<organism evidence="3 4">
    <name type="scientific">Pseudonocardia acidicola</name>
    <dbReference type="NCBI Taxonomy" id="2724939"/>
    <lineage>
        <taxon>Bacteria</taxon>
        <taxon>Bacillati</taxon>
        <taxon>Actinomycetota</taxon>
        <taxon>Actinomycetes</taxon>
        <taxon>Pseudonocardiales</taxon>
        <taxon>Pseudonocardiaceae</taxon>
        <taxon>Pseudonocardia</taxon>
    </lineage>
</organism>
<dbReference type="Proteomes" id="UP000820669">
    <property type="component" value="Unassembled WGS sequence"/>
</dbReference>
<dbReference type="Pfam" id="PF21279">
    <property type="entry name" value="YhfX-like_C"/>
    <property type="match status" value="1"/>
</dbReference>
<dbReference type="EMBL" id="JAAXLA010000005">
    <property type="protein sequence ID" value="NMH96545.1"/>
    <property type="molecule type" value="Genomic_DNA"/>
</dbReference>
<dbReference type="InterPro" id="IPR048449">
    <property type="entry name" value="YhfX-like_C"/>
</dbReference>
<evidence type="ECO:0000259" key="1">
    <source>
        <dbReference type="Pfam" id="PF01168"/>
    </source>
</evidence>
<comment type="caution">
    <text evidence="3">The sequence shown here is derived from an EMBL/GenBank/DDBJ whole genome shotgun (WGS) entry which is preliminary data.</text>
</comment>
<dbReference type="RefSeq" id="WP_169379932.1">
    <property type="nucleotide sequence ID" value="NZ_JAAXLA010000005.1"/>
</dbReference>
<evidence type="ECO:0000313" key="3">
    <source>
        <dbReference type="EMBL" id="NMH96545.1"/>
    </source>
</evidence>
<dbReference type="InterPro" id="IPR029066">
    <property type="entry name" value="PLP-binding_barrel"/>
</dbReference>
<gene>
    <name evidence="3" type="ORF">HF526_04310</name>
</gene>